<dbReference type="OrthoDB" id="316630at2"/>
<dbReference type="EMBL" id="SPKJ01000074">
    <property type="protein sequence ID" value="MYZ49426.1"/>
    <property type="molecule type" value="Genomic_DNA"/>
</dbReference>
<dbReference type="InterPro" id="IPR053733">
    <property type="entry name" value="Heme_Transport_Util_sf"/>
</dbReference>
<feature type="domain" description="Haemin-degrading HemS/ChuX" evidence="1">
    <location>
        <begin position="11"/>
        <end position="138"/>
    </location>
</feature>
<organism evidence="2 3">
    <name type="scientific">Propylenella binzhouense</name>
    <dbReference type="NCBI Taxonomy" id="2555902"/>
    <lineage>
        <taxon>Bacteria</taxon>
        <taxon>Pseudomonadati</taxon>
        <taxon>Pseudomonadota</taxon>
        <taxon>Alphaproteobacteria</taxon>
        <taxon>Hyphomicrobiales</taxon>
        <taxon>Propylenellaceae</taxon>
        <taxon>Propylenella</taxon>
    </lineage>
</organism>
<accession>A0A964T6G4</accession>
<proteinExistence type="predicted"/>
<dbReference type="AlphaFoldDB" id="A0A964T6G4"/>
<protein>
    <submittedName>
        <fullName evidence="2">Hemin-degrading factor</fullName>
    </submittedName>
</protein>
<keyword evidence="3" id="KW-1185">Reference proteome</keyword>
<evidence type="ECO:0000313" key="3">
    <source>
        <dbReference type="Proteomes" id="UP000773614"/>
    </source>
</evidence>
<dbReference type="CDD" id="cd16831">
    <property type="entry name" value="HemS-like_C"/>
    <property type="match status" value="1"/>
</dbReference>
<dbReference type="CDD" id="cd16830">
    <property type="entry name" value="HemS-like_N"/>
    <property type="match status" value="1"/>
</dbReference>
<dbReference type="Gene3D" id="3.40.1570.10">
    <property type="entry name" value="HemS/ChuS/ChuX like domains"/>
    <property type="match status" value="2"/>
</dbReference>
<evidence type="ECO:0000259" key="1">
    <source>
        <dbReference type="Pfam" id="PF05171"/>
    </source>
</evidence>
<dbReference type="GO" id="GO:0006826">
    <property type="term" value="P:iron ion transport"/>
    <property type="evidence" value="ECO:0007669"/>
    <property type="project" value="InterPro"/>
</dbReference>
<comment type="caution">
    <text evidence="2">The sequence shown here is derived from an EMBL/GenBank/DDBJ whole genome shotgun (WGS) entry which is preliminary data.</text>
</comment>
<dbReference type="Proteomes" id="UP000773614">
    <property type="component" value="Unassembled WGS sequence"/>
</dbReference>
<dbReference type="RefSeq" id="WP_161141768.1">
    <property type="nucleotide sequence ID" value="NZ_SPKJ01000074.1"/>
</dbReference>
<gene>
    <name evidence="2" type="ORF">E4O86_17085</name>
</gene>
<reference evidence="2" key="1">
    <citation type="submission" date="2019-03" db="EMBL/GenBank/DDBJ databases">
        <title>Afifella sp. nov., isolated from activated sludge.</title>
        <authorList>
            <person name="Li Q."/>
            <person name="Liu Y."/>
        </authorList>
    </citation>
    <scope>NUCLEOTIDE SEQUENCE</scope>
    <source>
        <strain evidence="2">L72</strain>
    </source>
</reference>
<dbReference type="SUPFAM" id="SSF144064">
    <property type="entry name" value="Heme iron utilization protein-like"/>
    <property type="match status" value="1"/>
</dbReference>
<name>A0A964T6G4_9HYPH</name>
<evidence type="ECO:0000313" key="2">
    <source>
        <dbReference type="EMBL" id="MYZ49426.1"/>
    </source>
</evidence>
<feature type="domain" description="Haemin-degrading HemS/ChuX" evidence="1">
    <location>
        <begin position="188"/>
        <end position="319"/>
    </location>
</feature>
<dbReference type="Pfam" id="PF05171">
    <property type="entry name" value="HemS"/>
    <property type="match status" value="2"/>
</dbReference>
<sequence length="329" mass="35372">MRARDLAGSAGISEAELLETNGAPEVVRLRGDMRGLIQALPALGEVMALTRNEAAVHEKVGAFGNISLGSVHGLVLNGAIDLRLFMAHWHCAFAVVLPGEAGPRRSLQIFDSHGDAVLKVHLKPASDVAAFERLVEAFTDPAPERLSVTPAPAAEISAGPADAEAFRRDFDGMKDVHEFFPLLRRHAVTRRAALDHLDGQYVQRLDNAAVPALLDGAAASGLPIMCFVGNRGCIQIHSGPVANIKPMGPWLNVLDPGFNLHLRHDLVAEVWSVRKPTKDGHITSVELYGADQGLIAQFFGVRHEGQPENPAWRHLVASLPVAERESVGS</sequence>
<dbReference type="InterPro" id="IPR007845">
    <property type="entry name" value="HemS/ChuX_dom"/>
</dbReference>